<sequence length="303" mass="33388">MISAKSVKELRERTGAGMMDCKKALTETDGDIEKAVEVLREKGLAAAAKKSGRVAAEGLVKTYISEDKKSGAIVELNCETDFVAANEDFAAFADTLAKIATTTNAANVEEFVKEKFDGEATIQEALTGLIARLGENMTVRRFVKFTVENGVVKSYIHGGGRIGVLVEVACDTVSPAVEEVAKELCMQIAAANPLFLSKEDVDQESIEKEKEIYRVQALNEGKPEKIVEKMVMGRIQKYYKEVCLLEQLWVKDGDKTITKFIDEKSKEAGSAIKVNRFVRFERGEGIEKVEENFAEEVAKQLGK</sequence>
<dbReference type="NCBIfam" id="TIGR00116">
    <property type="entry name" value="tsf"/>
    <property type="match status" value="1"/>
</dbReference>
<keyword evidence="4 6" id="KW-0648">Protein biosynthesis</keyword>
<dbReference type="KEGG" id="ctae:BGI42_05775"/>
<dbReference type="EMBL" id="CP017253">
    <property type="protein sequence ID" value="AOR23268.1"/>
    <property type="molecule type" value="Genomic_DNA"/>
</dbReference>
<dbReference type="InterPro" id="IPR036402">
    <property type="entry name" value="EF-Ts_dimer_sf"/>
</dbReference>
<dbReference type="HAMAP" id="MF_00050">
    <property type="entry name" value="EF_Ts"/>
    <property type="match status" value="1"/>
</dbReference>
<dbReference type="CDD" id="cd14275">
    <property type="entry name" value="UBA_EF-Ts"/>
    <property type="match status" value="1"/>
</dbReference>
<evidence type="ECO:0000256" key="4">
    <source>
        <dbReference type="ARBA" id="ARBA00022917"/>
    </source>
</evidence>
<evidence type="ECO:0000313" key="10">
    <source>
        <dbReference type="EMBL" id="AOR23268.1"/>
    </source>
</evidence>
<comment type="subcellular location">
    <subcellularLocation>
        <location evidence="6 8">Cytoplasm</location>
    </subcellularLocation>
</comment>
<organism evidence="10 11">
    <name type="scientific">Clostridium taeniosporum</name>
    <dbReference type="NCBI Taxonomy" id="394958"/>
    <lineage>
        <taxon>Bacteria</taxon>
        <taxon>Bacillati</taxon>
        <taxon>Bacillota</taxon>
        <taxon>Clostridia</taxon>
        <taxon>Eubacteriales</taxon>
        <taxon>Clostridiaceae</taxon>
        <taxon>Clostridium</taxon>
    </lineage>
</organism>
<evidence type="ECO:0000313" key="11">
    <source>
        <dbReference type="Proteomes" id="UP000094652"/>
    </source>
</evidence>
<dbReference type="Proteomes" id="UP000094652">
    <property type="component" value="Chromosome"/>
</dbReference>
<dbReference type="InterPro" id="IPR014039">
    <property type="entry name" value="Transl_elong_EFTs/EF1B_dimer"/>
</dbReference>
<dbReference type="PROSITE" id="PS01126">
    <property type="entry name" value="EF_TS_1"/>
    <property type="match status" value="1"/>
</dbReference>
<feature type="domain" description="Translation elongation factor EFTs/EF1B dimerisation" evidence="9">
    <location>
        <begin position="71"/>
        <end position="284"/>
    </location>
</feature>
<dbReference type="InterPro" id="IPR009060">
    <property type="entry name" value="UBA-like_sf"/>
</dbReference>
<dbReference type="Gene3D" id="3.30.479.20">
    <property type="entry name" value="Elongation factor Ts, dimerisation domain"/>
    <property type="match status" value="2"/>
</dbReference>
<gene>
    <name evidence="6 10" type="primary">tsf</name>
    <name evidence="10" type="ORF">BGI42_05775</name>
</gene>
<dbReference type="InterPro" id="IPR018101">
    <property type="entry name" value="Transl_elong_Ts_CS"/>
</dbReference>
<dbReference type="Pfam" id="PF00889">
    <property type="entry name" value="EF_TS"/>
    <property type="match status" value="1"/>
</dbReference>
<evidence type="ECO:0000256" key="1">
    <source>
        <dbReference type="ARBA" id="ARBA00005532"/>
    </source>
</evidence>
<dbReference type="SUPFAM" id="SSF46934">
    <property type="entry name" value="UBA-like"/>
    <property type="match status" value="1"/>
</dbReference>
<dbReference type="PROSITE" id="PS01127">
    <property type="entry name" value="EF_TS_2"/>
    <property type="match status" value="1"/>
</dbReference>
<evidence type="ECO:0000256" key="2">
    <source>
        <dbReference type="ARBA" id="ARBA00016956"/>
    </source>
</evidence>
<reference evidence="11" key="1">
    <citation type="submission" date="2016-09" db="EMBL/GenBank/DDBJ databases">
        <title>Genomics of Clostridium taeniosporum, an organism which forms endospores with ribbon-like appendages.</title>
        <authorList>
            <person name="Walker J.R."/>
        </authorList>
    </citation>
    <scope>NUCLEOTIDE SEQUENCE [LARGE SCALE GENOMIC DNA]</scope>
    <source>
        <strain evidence="11">1/k</strain>
    </source>
</reference>
<dbReference type="InterPro" id="IPR001816">
    <property type="entry name" value="Transl_elong_EFTs/EF1B"/>
</dbReference>
<dbReference type="SUPFAM" id="SSF54713">
    <property type="entry name" value="Elongation factor Ts (EF-Ts), dimerisation domain"/>
    <property type="match status" value="2"/>
</dbReference>
<dbReference type="OrthoDB" id="9808348at2"/>
<accession>A0A1D7XIU2</accession>
<keyword evidence="11" id="KW-1185">Reference proteome</keyword>
<proteinExistence type="inferred from homology"/>
<name>A0A1D7XIU2_9CLOT</name>
<evidence type="ECO:0000256" key="7">
    <source>
        <dbReference type="RuleBase" id="RU000642"/>
    </source>
</evidence>
<comment type="similarity">
    <text evidence="1 6 7">Belongs to the EF-Ts family.</text>
</comment>
<dbReference type="GO" id="GO:0005737">
    <property type="term" value="C:cytoplasm"/>
    <property type="evidence" value="ECO:0007669"/>
    <property type="project" value="UniProtKB-SubCell"/>
</dbReference>
<dbReference type="Gene3D" id="1.10.286.20">
    <property type="match status" value="1"/>
</dbReference>
<dbReference type="RefSeq" id="WP_069679420.1">
    <property type="nucleotide sequence ID" value="NZ_CP017253.2"/>
</dbReference>
<dbReference type="GO" id="GO:0003746">
    <property type="term" value="F:translation elongation factor activity"/>
    <property type="evidence" value="ECO:0007669"/>
    <property type="project" value="UniProtKB-UniRule"/>
</dbReference>
<comment type="function">
    <text evidence="5 6 7">Associates with the EF-Tu.GDP complex and induces the exchange of GDP to GTP. It remains bound to the aminoacyl-tRNA.EF-Tu.GTP complex up to the GTP hydrolysis stage on the ribosome.</text>
</comment>
<evidence type="ECO:0000256" key="8">
    <source>
        <dbReference type="RuleBase" id="RU000643"/>
    </source>
</evidence>
<evidence type="ECO:0000256" key="6">
    <source>
        <dbReference type="HAMAP-Rule" id="MF_00050"/>
    </source>
</evidence>
<dbReference type="STRING" id="394958.BGI42_05775"/>
<dbReference type="AlphaFoldDB" id="A0A1D7XIU2"/>
<dbReference type="FunFam" id="1.10.286.20:FF:000001">
    <property type="entry name" value="Elongation factor Ts"/>
    <property type="match status" value="1"/>
</dbReference>
<evidence type="ECO:0000256" key="3">
    <source>
        <dbReference type="ARBA" id="ARBA00022768"/>
    </source>
</evidence>
<feature type="region of interest" description="Involved in Mg(2+) ion dislocation from EF-Tu" evidence="6">
    <location>
        <begin position="80"/>
        <end position="83"/>
    </location>
</feature>
<dbReference type="Gene3D" id="1.10.8.10">
    <property type="entry name" value="DNA helicase RuvA subunit, C-terminal domain"/>
    <property type="match status" value="1"/>
</dbReference>
<dbReference type="PANTHER" id="PTHR11741:SF0">
    <property type="entry name" value="ELONGATION FACTOR TS, MITOCHONDRIAL"/>
    <property type="match status" value="1"/>
</dbReference>
<keyword evidence="3 6" id="KW-0251">Elongation factor</keyword>
<dbReference type="PANTHER" id="PTHR11741">
    <property type="entry name" value="ELONGATION FACTOR TS"/>
    <property type="match status" value="1"/>
</dbReference>
<evidence type="ECO:0000256" key="5">
    <source>
        <dbReference type="ARBA" id="ARBA00025453"/>
    </source>
</evidence>
<keyword evidence="6" id="KW-0963">Cytoplasm</keyword>
<protein>
    <recommendedName>
        <fullName evidence="2 6">Elongation factor Ts</fullName>
        <shortName evidence="6">EF-Ts</shortName>
    </recommendedName>
</protein>
<dbReference type="FunFam" id="1.10.8.10:FF:000001">
    <property type="entry name" value="Elongation factor Ts"/>
    <property type="match status" value="1"/>
</dbReference>
<evidence type="ECO:0000259" key="9">
    <source>
        <dbReference type="Pfam" id="PF00889"/>
    </source>
</evidence>